<organism evidence="1 3">
    <name type="scientific">Durusdinium trenchii</name>
    <dbReference type="NCBI Taxonomy" id="1381693"/>
    <lineage>
        <taxon>Eukaryota</taxon>
        <taxon>Sar</taxon>
        <taxon>Alveolata</taxon>
        <taxon>Dinophyceae</taxon>
        <taxon>Suessiales</taxon>
        <taxon>Symbiodiniaceae</taxon>
        <taxon>Durusdinium</taxon>
    </lineage>
</organism>
<sequence length="252" mass="28879">MTSGRRVECEPALTRASRRQLLHFRRFPHGETCWCDTGVKHCETSMAVFYQYLIRHANGSLMAQSSQYRLPETDINFTSFVPGSLHSETFAVAKRHGRWQGTDWHQCSDPQQGWNISFPSHKSSNLVAIATVQDLQVAATAVVWALRNFKEKWHGMFWRQGVVRCSRCSRVSKPARPYQNTPVTQVLRTDDGCSDVQTMFLRDSRNQEATSNKGHRYERSDRTLRTGLLALLLGARSILTTRNKKLLETISY</sequence>
<evidence type="ECO:0000313" key="3">
    <source>
        <dbReference type="Proteomes" id="UP001642484"/>
    </source>
</evidence>
<accession>A0ABP0QDE4</accession>
<name>A0ABP0QDE4_9DINO</name>
<reference evidence="1 3" key="1">
    <citation type="submission" date="2024-02" db="EMBL/GenBank/DDBJ databases">
        <authorList>
            <person name="Chen Y."/>
            <person name="Shah S."/>
            <person name="Dougan E. K."/>
            <person name="Thang M."/>
            <person name="Chan C."/>
        </authorList>
    </citation>
    <scope>NUCLEOTIDE SEQUENCE [LARGE SCALE GENOMIC DNA]</scope>
</reference>
<comment type="caution">
    <text evidence="1">The sequence shown here is derived from an EMBL/GenBank/DDBJ whole genome shotgun (WGS) entry which is preliminary data.</text>
</comment>
<proteinExistence type="predicted"/>
<dbReference type="EMBL" id="CAXAMN010024395">
    <property type="protein sequence ID" value="CAK9086374.1"/>
    <property type="molecule type" value="Genomic_DNA"/>
</dbReference>
<evidence type="ECO:0000313" key="2">
    <source>
        <dbReference type="EMBL" id="CAK9086374.1"/>
    </source>
</evidence>
<gene>
    <name evidence="1" type="ORF">CCMP2556_LOCUS41815</name>
    <name evidence="2" type="ORF">CCMP2556_LOCUS41851</name>
</gene>
<protein>
    <submittedName>
        <fullName evidence="1">Uncharacterized protein</fullName>
    </submittedName>
</protein>
<dbReference type="Proteomes" id="UP001642484">
    <property type="component" value="Unassembled WGS sequence"/>
</dbReference>
<dbReference type="EMBL" id="CAXAMN010024384">
    <property type="protein sequence ID" value="CAK9086267.1"/>
    <property type="molecule type" value="Genomic_DNA"/>
</dbReference>
<keyword evidence="3" id="KW-1185">Reference proteome</keyword>
<evidence type="ECO:0000313" key="1">
    <source>
        <dbReference type="EMBL" id="CAK9086267.1"/>
    </source>
</evidence>